<keyword evidence="2" id="KW-0121">Carboxypeptidase</keyword>
<keyword evidence="2" id="KW-0645">Protease</keyword>
<reference evidence="2" key="1">
    <citation type="submission" date="2022-06" db="EMBL/GenBank/DDBJ databases">
        <title>Sequencing the genomes of 1000 actinobacteria strains.</title>
        <authorList>
            <person name="Klenk H.-P."/>
        </authorList>
    </citation>
    <scope>NUCLEOTIDE SEQUENCE</scope>
    <source>
        <strain evidence="2">DSM 46694</strain>
    </source>
</reference>
<accession>A0A9X2GFU8</accession>
<name>A0A9X2GFU8_9ACTN</name>
<sequence>MSVALSDQDKITLWIGAWGAVSLISAASAGGSAHKAGTDGSLALATATGLVGHVLGSKPKGAQLGGKSVAALADQALPALTTAMDLLSKHDPAEASNYRSTVLVAVEAAMRGQRSGPAAAEMARKIAAALDAAEQDRPGLRKIMQKMVESGFVGVELRVHDGRGEWLGRAGARELGGTEQPPVNGHVRIGSNTKTFTAVLVLQLVAEGKAGLDVPVDDYLPEFGLDRRITVRMLLQHTSGIFNFTGEYYPDGTSAPGIAATNSGKEWVDNRFKTYLPEELVRLALSKPARFEPGSDWSYANTNYVVARLLIEKVTGNSYAEEMRRRILEPLGLTGTRALSTEIDVPEPHAHAYYRYEEGGQETIVDVTRQNPSWISSGGDMISTSRDLHTFVSALASGRLLPAELLAEMCVTYPGIGYGLGVMVQEAPGGGTVITHNGGMAGHAALMYSSQDGGTTLTAALNYVDDATMSLGPVFQEVTQELVTEVFGGDAGQ</sequence>
<dbReference type="PANTHER" id="PTHR46825:SF7">
    <property type="entry name" value="D-ALANYL-D-ALANINE CARBOXYPEPTIDASE"/>
    <property type="match status" value="1"/>
</dbReference>
<keyword evidence="2" id="KW-0378">Hydrolase</keyword>
<comment type="caution">
    <text evidence="2">The sequence shown here is derived from an EMBL/GenBank/DDBJ whole genome shotgun (WGS) entry which is preliminary data.</text>
</comment>
<evidence type="ECO:0000313" key="2">
    <source>
        <dbReference type="EMBL" id="MCP2358349.1"/>
    </source>
</evidence>
<feature type="domain" description="Beta-lactamase-related" evidence="1">
    <location>
        <begin position="141"/>
        <end position="452"/>
    </location>
</feature>
<keyword evidence="3" id="KW-1185">Reference proteome</keyword>
<evidence type="ECO:0000313" key="3">
    <source>
        <dbReference type="Proteomes" id="UP001139648"/>
    </source>
</evidence>
<dbReference type="SUPFAM" id="SSF56601">
    <property type="entry name" value="beta-lactamase/transpeptidase-like"/>
    <property type="match status" value="1"/>
</dbReference>
<dbReference type="GO" id="GO:0009002">
    <property type="term" value="F:serine-type D-Ala-D-Ala carboxypeptidase activity"/>
    <property type="evidence" value="ECO:0007669"/>
    <property type="project" value="UniProtKB-EC"/>
</dbReference>
<dbReference type="Gene3D" id="3.40.710.10">
    <property type="entry name" value="DD-peptidase/beta-lactamase superfamily"/>
    <property type="match status" value="1"/>
</dbReference>
<dbReference type="InterPro" id="IPR001466">
    <property type="entry name" value="Beta-lactam-related"/>
</dbReference>
<proteinExistence type="predicted"/>
<dbReference type="Pfam" id="PF00144">
    <property type="entry name" value="Beta-lactamase"/>
    <property type="match status" value="1"/>
</dbReference>
<dbReference type="EMBL" id="JAMZEB010000002">
    <property type="protein sequence ID" value="MCP2358349.1"/>
    <property type="molecule type" value="Genomic_DNA"/>
</dbReference>
<dbReference type="AlphaFoldDB" id="A0A9X2GFU8"/>
<dbReference type="PANTHER" id="PTHR46825">
    <property type="entry name" value="D-ALANYL-D-ALANINE-CARBOXYPEPTIDASE/ENDOPEPTIDASE AMPH"/>
    <property type="match status" value="1"/>
</dbReference>
<dbReference type="InterPro" id="IPR050491">
    <property type="entry name" value="AmpC-like"/>
</dbReference>
<dbReference type="EC" id="3.4.16.4" evidence="2"/>
<dbReference type="Proteomes" id="UP001139648">
    <property type="component" value="Unassembled WGS sequence"/>
</dbReference>
<dbReference type="RefSeq" id="WP_253745422.1">
    <property type="nucleotide sequence ID" value="NZ_BAABKA010000043.1"/>
</dbReference>
<evidence type="ECO:0000259" key="1">
    <source>
        <dbReference type="Pfam" id="PF00144"/>
    </source>
</evidence>
<dbReference type="InterPro" id="IPR012338">
    <property type="entry name" value="Beta-lactam/transpept-like"/>
</dbReference>
<gene>
    <name evidence="2" type="ORF">HD597_005369</name>
</gene>
<protein>
    <submittedName>
        <fullName evidence="2">D-alanyl-D-alanine carboxypeptidase</fullName>
        <ecNumber evidence="2">3.4.16.4</ecNumber>
    </submittedName>
</protein>
<organism evidence="2 3">
    <name type="scientific">Nonomuraea thailandensis</name>
    <dbReference type="NCBI Taxonomy" id="1188745"/>
    <lineage>
        <taxon>Bacteria</taxon>
        <taxon>Bacillati</taxon>
        <taxon>Actinomycetota</taxon>
        <taxon>Actinomycetes</taxon>
        <taxon>Streptosporangiales</taxon>
        <taxon>Streptosporangiaceae</taxon>
        <taxon>Nonomuraea</taxon>
    </lineage>
</organism>